<organism evidence="2 3">
    <name type="scientific">Mucilaginibacter ginsenosidivorax</name>
    <dbReference type="NCBI Taxonomy" id="862126"/>
    <lineage>
        <taxon>Bacteria</taxon>
        <taxon>Pseudomonadati</taxon>
        <taxon>Bacteroidota</taxon>
        <taxon>Sphingobacteriia</taxon>
        <taxon>Sphingobacteriales</taxon>
        <taxon>Sphingobacteriaceae</taxon>
        <taxon>Mucilaginibacter</taxon>
    </lineage>
</organism>
<dbReference type="AlphaFoldDB" id="A0A5B8W3D6"/>
<proteinExistence type="predicted"/>
<reference evidence="2 3" key="1">
    <citation type="journal article" date="2013" name="J. Microbiol.">
        <title>Mucilaginibacter ginsenosidivorax sp. nov., with ginsenoside converting activity isolated from sediment.</title>
        <authorList>
            <person name="Kim J.K."/>
            <person name="Choi T.E."/>
            <person name="Liu Q.M."/>
            <person name="Park H.Y."/>
            <person name="Yi T.H."/>
            <person name="Yoon M.H."/>
            <person name="Kim S.C."/>
            <person name="Im W.T."/>
        </authorList>
    </citation>
    <scope>NUCLEOTIDE SEQUENCE [LARGE SCALE GENOMIC DNA]</scope>
    <source>
        <strain evidence="2 3">KHI28</strain>
    </source>
</reference>
<sequence length="233" mass="25738">MENIENGFWSIFGKLSQMLAVVTVGVAFGNYFGPYSYERNKGQMKDQIDSIENQIDSLNSTIDSDTINYKNWLANNTHPIKFDPQTNQLPLLTIINSTTGGCKILKDGECFGKEVNAVKNDVLTILMQYKNTGIFEAKDVLANMDYGTDSQGHITTIYGRIIVGNNIYLSDSVKIYSDNILEIRLQETAQRKDCLSHVKPFSVSSLLSDSGYDIGNLKPGDSEAIAIAAVSVN</sequence>
<evidence type="ECO:0000313" key="2">
    <source>
        <dbReference type="EMBL" id="QEC77386.1"/>
    </source>
</evidence>
<protein>
    <submittedName>
        <fullName evidence="2">Uncharacterized protein</fullName>
    </submittedName>
</protein>
<keyword evidence="1" id="KW-1133">Transmembrane helix</keyword>
<dbReference type="EMBL" id="CP042437">
    <property type="protein sequence ID" value="QEC77386.1"/>
    <property type="molecule type" value="Genomic_DNA"/>
</dbReference>
<gene>
    <name evidence="2" type="ORF">FSB76_16050</name>
</gene>
<evidence type="ECO:0000313" key="3">
    <source>
        <dbReference type="Proteomes" id="UP000321362"/>
    </source>
</evidence>
<keyword evidence="1" id="KW-0812">Transmembrane</keyword>
<name>A0A5B8W3D6_9SPHI</name>
<feature type="transmembrane region" description="Helical" evidence="1">
    <location>
        <begin position="15"/>
        <end position="35"/>
    </location>
</feature>
<keyword evidence="3" id="KW-1185">Reference proteome</keyword>
<dbReference type="KEGG" id="mgk:FSB76_16050"/>
<keyword evidence="1" id="KW-0472">Membrane</keyword>
<dbReference type="RefSeq" id="WP_147055023.1">
    <property type="nucleotide sequence ID" value="NZ_CP042437.1"/>
</dbReference>
<evidence type="ECO:0000256" key="1">
    <source>
        <dbReference type="SAM" id="Phobius"/>
    </source>
</evidence>
<accession>A0A5B8W3D6</accession>
<dbReference type="Proteomes" id="UP000321362">
    <property type="component" value="Chromosome"/>
</dbReference>